<dbReference type="InterPro" id="IPR012893">
    <property type="entry name" value="HipA-like_C"/>
</dbReference>
<keyword evidence="3" id="KW-0418">Kinase</keyword>
<dbReference type="InterPro" id="IPR017508">
    <property type="entry name" value="HipA_N1"/>
</dbReference>
<gene>
    <name evidence="6" type="ORF">GJ699_13705</name>
</gene>
<dbReference type="GO" id="GO:0005829">
    <property type="term" value="C:cytosol"/>
    <property type="evidence" value="ECO:0007669"/>
    <property type="project" value="TreeGrafter"/>
</dbReference>
<name>A0A6I2L382_9BURK</name>
<dbReference type="EMBL" id="WKJK01000006">
    <property type="protein sequence ID" value="MRW91046.1"/>
    <property type="molecule type" value="Genomic_DNA"/>
</dbReference>
<comment type="similarity">
    <text evidence="1">Belongs to the HipA Ser/Thr kinase family.</text>
</comment>
<evidence type="ECO:0000259" key="5">
    <source>
        <dbReference type="Pfam" id="PF13657"/>
    </source>
</evidence>
<organism evidence="6 7">
    <name type="scientific">Duganella guangzhouensis</name>
    <dbReference type="NCBI Taxonomy" id="2666084"/>
    <lineage>
        <taxon>Bacteria</taxon>
        <taxon>Pseudomonadati</taxon>
        <taxon>Pseudomonadota</taxon>
        <taxon>Betaproteobacteria</taxon>
        <taxon>Burkholderiales</taxon>
        <taxon>Oxalobacteraceae</taxon>
        <taxon>Telluria group</taxon>
        <taxon>Duganella</taxon>
    </lineage>
</organism>
<evidence type="ECO:0000313" key="7">
    <source>
        <dbReference type="Proteomes" id="UP000433309"/>
    </source>
</evidence>
<feature type="domain" description="HipA-like C-terminal" evidence="4">
    <location>
        <begin position="157"/>
        <end position="407"/>
    </location>
</feature>
<dbReference type="Pfam" id="PF07804">
    <property type="entry name" value="HipA_C"/>
    <property type="match status" value="1"/>
</dbReference>
<dbReference type="GO" id="GO:0004674">
    <property type="term" value="F:protein serine/threonine kinase activity"/>
    <property type="evidence" value="ECO:0007669"/>
    <property type="project" value="TreeGrafter"/>
</dbReference>
<sequence>MGRRARTQRLYIWLNGTPVGYWDAAAGDNTLTYFEEWLADEQGRPLSLSLPFQPGNAPYRGAVVQNYFDNLLPDSDAIRRRLAQHFRTDGIAPHQLLAAVGRDCVGAIQLLPPDETPSDIFSINGEPVDEHGVASLLRRTLSDRPLGQGDEVDDLRLSIAGAQEKSALLWHQGQWQRPIGSTPTTHILKLPLGLVGAMQADMRTSVENEWLCSRIMHGFGLPVAQCELAQFEDMKALVVERFDRRLAADGSWIVRLPQEDFCQATATSPLHKYQADGGPGISRIMEILLGSEQAEQDRANFFKTQLLFWLLAATDGHAKNFSIFHLPGNRYRATPLYDVLSAHPILGTGAGQLAPQRAKLAMAVRGSQNYYHLQQIQRRHWVDHAKLVGLGEVVAEGILNAVLLEAEEVVAMVQAQLPDGYPMDLAEAILQGMLRQLKRLKPM</sequence>
<dbReference type="CDD" id="cd17808">
    <property type="entry name" value="HipA_Ec_like"/>
    <property type="match status" value="1"/>
</dbReference>
<dbReference type="PANTHER" id="PTHR37419:SF1">
    <property type="entry name" value="SERINE_THREONINE-PROTEIN KINASE TOXIN HIPA"/>
    <property type="match status" value="1"/>
</dbReference>
<keyword evidence="2" id="KW-0808">Transferase</keyword>
<dbReference type="Proteomes" id="UP000433309">
    <property type="component" value="Unassembled WGS sequence"/>
</dbReference>
<evidence type="ECO:0000313" key="6">
    <source>
        <dbReference type="EMBL" id="MRW91046.1"/>
    </source>
</evidence>
<dbReference type="AlphaFoldDB" id="A0A6I2L382"/>
<protein>
    <submittedName>
        <fullName evidence="6">Type II toxin-antitoxin system HipA family toxin</fullName>
    </submittedName>
</protein>
<keyword evidence="7" id="KW-1185">Reference proteome</keyword>
<evidence type="ECO:0000256" key="3">
    <source>
        <dbReference type="ARBA" id="ARBA00022777"/>
    </source>
</evidence>
<dbReference type="NCBIfam" id="TIGR03071">
    <property type="entry name" value="couple_hipA"/>
    <property type="match status" value="1"/>
</dbReference>
<dbReference type="InterPro" id="IPR052028">
    <property type="entry name" value="HipA_Ser/Thr_kinase"/>
</dbReference>
<comment type="caution">
    <text evidence="6">The sequence shown here is derived from an EMBL/GenBank/DDBJ whole genome shotgun (WGS) entry which is preliminary data.</text>
</comment>
<evidence type="ECO:0000259" key="4">
    <source>
        <dbReference type="Pfam" id="PF07804"/>
    </source>
</evidence>
<accession>A0A6I2L382</accession>
<reference evidence="6 7" key="1">
    <citation type="submission" date="2019-11" db="EMBL/GenBank/DDBJ databases">
        <title>Novel species isolated from a subtropical stream in China.</title>
        <authorList>
            <person name="Lu H."/>
        </authorList>
    </citation>
    <scope>NUCLEOTIDE SEQUENCE [LARGE SCALE GENOMIC DNA]</scope>
    <source>
        <strain evidence="6 7">FT80W</strain>
    </source>
</reference>
<proteinExistence type="inferred from homology"/>
<evidence type="ECO:0000256" key="1">
    <source>
        <dbReference type="ARBA" id="ARBA00010164"/>
    </source>
</evidence>
<dbReference type="RefSeq" id="WP_154377061.1">
    <property type="nucleotide sequence ID" value="NZ_WKJK01000006.1"/>
</dbReference>
<dbReference type="Pfam" id="PF13657">
    <property type="entry name" value="Couple_hipA"/>
    <property type="match status" value="1"/>
</dbReference>
<feature type="domain" description="HipA N-terminal subdomain 1" evidence="5">
    <location>
        <begin position="10"/>
        <end position="110"/>
    </location>
</feature>
<evidence type="ECO:0000256" key="2">
    <source>
        <dbReference type="ARBA" id="ARBA00022679"/>
    </source>
</evidence>
<dbReference type="PANTHER" id="PTHR37419">
    <property type="entry name" value="SERINE/THREONINE-PROTEIN KINASE TOXIN HIPA"/>
    <property type="match status" value="1"/>
</dbReference>